<feature type="compositionally biased region" description="Low complexity" evidence="1">
    <location>
        <begin position="94"/>
        <end position="105"/>
    </location>
</feature>
<gene>
    <name evidence="2" type="ORF">BD311DRAFT_801566</name>
</gene>
<reference evidence="2" key="1">
    <citation type="submission" date="2019-01" db="EMBL/GenBank/DDBJ databases">
        <title>Draft genome sequences of three monokaryotic isolates of the white-rot basidiomycete fungus Dichomitus squalens.</title>
        <authorList>
            <consortium name="DOE Joint Genome Institute"/>
            <person name="Lopez S.C."/>
            <person name="Andreopoulos B."/>
            <person name="Pangilinan J."/>
            <person name="Lipzen A."/>
            <person name="Riley R."/>
            <person name="Ahrendt S."/>
            <person name="Ng V."/>
            <person name="Barry K."/>
            <person name="Daum C."/>
            <person name="Grigoriev I.V."/>
            <person name="Hilden K.S."/>
            <person name="Makela M.R."/>
            <person name="de Vries R.P."/>
        </authorList>
    </citation>
    <scope>NUCLEOTIDE SEQUENCE [LARGE SCALE GENOMIC DNA]</scope>
    <source>
        <strain evidence="2">OM18370.1</strain>
    </source>
</reference>
<feature type="region of interest" description="Disordered" evidence="1">
    <location>
        <begin position="782"/>
        <end position="821"/>
    </location>
</feature>
<feature type="compositionally biased region" description="Acidic residues" evidence="1">
    <location>
        <begin position="609"/>
        <end position="618"/>
    </location>
</feature>
<dbReference type="Proteomes" id="UP000292957">
    <property type="component" value="Unassembled WGS sequence"/>
</dbReference>
<feature type="compositionally biased region" description="Polar residues" evidence="1">
    <location>
        <begin position="47"/>
        <end position="61"/>
    </location>
</feature>
<dbReference type="EMBL" id="ML143387">
    <property type="protein sequence ID" value="TBU34822.1"/>
    <property type="molecule type" value="Genomic_DNA"/>
</dbReference>
<feature type="region of interest" description="Disordered" evidence="1">
    <location>
        <begin position="846"/>
        <end position="866"/>
    </location>
</feature>
<feature type="region of interest" description="Disordered" evidence="1">
    <location>
        <begin position="283"/>
        <end position="314"/>
    </location>
</feature>
<protein>
    <submittedName>
        <fullName evidence="2">Uncharacterized protein</fullName>
    </submittedName>
</protein>
<evidence type="ECO:0000313" key="2">
    <source>
        <dbReference type="EMBL" id="TBU34822.1"/>
    </source>
</evidence>
<proteinExistence type="predicted"/>
<feature type="compositionally biased region" description="Basic and acidic residues" evidence="1">
    <location>
        <begin position="422"/>
        <end position="435"/>
    </location>
</feature>
<feature type="compositionally biased region" description="Low complexity" evidence="1">
    <location>
        <begin position="283"/>
        <end position="306"/>
    </location>
</feature>
<organism evidence="2">
    <name type="scientific">Dichomitus squalens</name>
    <dbReference type="NCBI Taxonomy" id="114155"/>
    <lineage>
        <taxon>Eukaryota</taxon>
        <taxon>Fungi</taxon>
        <taxon>Dikarya</taxon>
        <taxon>Basidiomycota</taxon>
        <taxon>Agaricomycotina</taxon>
        <taxon>Agaricomycetes</taxon>
        <taxon>Polyporales</taxon>
        <taxon>Polyporaceae</taxon>
        <taxon>Dichomitus</taxon>
    </lineage>
</organism>
<feature type="region of interest" description="Disordered" evidence="1">
    <location>
        <begin position="591"/>
        <end position="618"/>
    </location>
</feature>
<feature type="compositionally biased region" description="Basic and acidic residues" evidence="1">
    <location>
        <begin position="163"/>
        <end position="174"/>
    </location>
</feature>
<feature type="region of interest" description="Disordered" evidence="1">
    <location>
        <begin position="34"/>
        <end position="127"/>
    </location>
</feature>
<sequence length="866" mass="94080">MEAEIEEAQRQIRRSAAIIQDTLQDLTTLQRMHNRAPEASLAARAPTDTSSLVTTPSANSVRRTEGAQEATRSTVIRSSPMDPGHDVIVISSETSTPAPSISFSTPAPPTPSSSTPSPASRGPRPLDSTLAVLGADLRSMTQSFRERVSEFDELRRAIAQYAQERHSRATERARSRSPPPDMTSLPPSLRLYEPEGSPPSSTNGTDAVPATSAPRRFNGRIRTLRGDSQSMLDRRSSLLRQRTTSDSETSLGLLVAARTASSSNARNSVAETPTVTPATISASARSVAVPSRPIATPAPGTSPGAADNRSEARHIPSNITSRITRLAQEIQQEGVRITQQAESLRSWINDRNARLDALRLPTPSSTIATRTILGLEPERPMTRTVPSPMIIGTPYLADLSTPTSENDPPSLLPWSQPAQRPRPSEPDPRPRDPPRDGALSLPRRAPEMAVRARYLRQNVPTSRSATSPSSASPREDRVMAWNPPSREGPERATDGPLSPPSRTIAPSGTQGGARGDGTATTRPTAFAVEFDEEVISRRDDIVRVRNERLRAQAEVDSEDDGELTESRSYRVRRRYNADGDEEVFRVELRPETFPGFGDTSANRRAPPNEWEDDSGEEDSWMDALSRLDSMSRRSAAARDTRDRWEMPRMVRTGAQMGTVVPPTALGPPTYPVNMARRSTRGWPRLYADEDISADSETQYERDLSAMRARAQALISANAPARALGGTTLPPPPPPATRPPSFVPTTQAPGSLWNDSSVRVRLRTTAAHSNSEAAFVRGALDAARPSGRDRNGNGGGARAARDLASATSNSRAERPTWGSPVPFFPSALPLPLVEEVGSLQVRSRVYSSAKKDLARMPRRRLAAQVGR</sequence>
<feature type="compositionally biased region" description="Low complexity" evidence="1">
    <location>
        <begin position="461"/>
        <end position="472"/>
    </location>
</feature>
<feature type="region of interest" description="Disordered" evidence="1">
    <location>
        <begin position="396"/>
        <end position="520"/>
    </location>
</feature>
<feature type="region of interest" description="Disordered" evidence="1">
    <location>
        <begin position="227"/>
        <end position="246"/>
    </location>
</feature>
<evidence type="ECO:0000256" key="1">
    <source>
        <dbReference type="SAM" id="MobiDB-lite"/>
    </source>
</evidence>
<feature type="region of interest" description="Disordered" evidence="1">
    <location>
        <begin position="162"/>
        <end position="220"/>
    </location>
</feature>
<dbReference type="OrthoDB" id="2753771at2759"/>
<dbReference type="AlphaFoldDB" id="A0A4Q9N6A2"/>
<accession>A0A4Q9N6A2</accession>
<name>A0A4Q9N6A2_9APHY</name>